<organism evidence="1">
    <name type="scientific">Agrococcus sp. 25</name>
    <dbReference type="NCBI Taxonomy" id="1682745"/>
    <lineage>
        <taxon>Bacteria</taxon>
        <taxon>Bacillati</taxon>
        <taxon>Actinomycetota</taxon>
        <taxon>Actinomycetes</taxon>
        <taxon>Micrococcales</taxon>
        <taxon>Microbacteriaceae</taxon>
        <taxon>Agrococcus</taxon>
    </lineage>
</organism>
<dbReference type="InterPro" id="IPR029063">
    <property type="entry name" value="SAM-dependent_MTases_sf"/>
</dbReference>
<name>A0A0H5RYI1_9MICO</name>
<dbReference type="PROSITE" id="PS00092">
    <property type="entry name" value="N6_MTASE"/>
    <property type="match status" value="1"/>
</dbReference>
<reference evidence="1" key="2">
    <citation type="submission" date="2015-07" db="EMBL/GenBank/DDBJ databases">
        <title>Unusual subunit structure of N6A DNA methyltransferase AgsI.</title>
        <authorList>
            <person name="Dedkov V.S."/>
            <person name="Abdurashitov M.A."/>
            <person name="Gonchar D.A."/>
            <person name="Chernukhin V.A."/>
            <person name="Degtyarev S.K."/>
        </authorList>
    </citation>
    <scope>NUCLEOTIDE SEQUENCE</scope>
    <source>
        <strain evidence="1">25</strain>
    </source>
</reference>
<sequence>MKFDVILTNPPFQDSVNRKKTPHKLWIDFTLTVFDRLLVDGGSLVQVSPASISSPSNVVLSLMEENQTNVLRLETGHHFPQIGSTFCDYWIKKQENDPTPTTIIKGAERFDIELSSAMTYLPNDIGRLSLSVHHKVMFSGRPSLNVEWDYVTCHNIRRRDDPPSLVEQPSPAHPYPVFHTNNLTWWSSIRQDWADQPKVMWTRSGYTKPFYDSGVYGGTDMVYFVRVDDEAAGLALAANMNSVLMRYIYRTAKWSGFGNERVFAGLPDLPRDRALSDEEMFARFALTNEEVDHVRTALEPRRARA</sequence>
<accession>A0A0H5RYI1</accession>
<gene>
    <name evidence="1" type="primary">agsIMA</name>
</gene>
<dbReference type="EMBL" id="LN869920">
    <property type="protein sequence ID" value="CRZ19175.1"/>
    <property type="molecule type" value="Genomic_DNA"/>
</dbReference>
<protein>
    <submittedName>
        <fullName evidence="1">M.AgsIA</fullName>
    </submittedName>
</protein>
<evidence type="ECO:0000313" key="1">
    <source>
        <dbReference type="EMBL" id="CRZ19175.1"/>
    </source>
</evidence>
<dbReference type="AlphaFoldDB" id="A0A0H5RYI1"/>
<dbReference type="GO" id="GO:0003676">
    <property type="term" value="F:nucleic acid binding"/>
    <property type="evidence" value="ECO:0007669"/>
    <property type="project" value="InterPro"/>
</dbReference>
<dbReference type="InterPro" id="IPR002052">
    <property type="entry name" value="DNA_methylase_N6_adenine_CS"/>
</dbReference>
<reference evidence="1" key="1">
    <citation type="submission" date="2015-06" db="EMBL/GenBank/DDBJ databases">
        <authorList>
            <person name="Abdurashitov M."/>
        </authorList>
    </citation>
    <scope>NUCLEOTIDE SEQUENCE</scope>
    <source>
        <strain evidence="1">25</strain>
    </source>
</reference>
<dbReference type="GO" id="GO:0008168">
    <property type="term" value="F:methyltransferase activity"/>
    <property type="evidence" value="ECO:0007669"/>
    <property type="project" value="InterPro"/>
</dbReference>
<dbReference type="SUPFAM" id="SSF53335">
    <property type="entry name" value="S-adenosyl-L-methionine-dependent methyltransferases"/>
    <property type="match status" value="1"/>
</dbReference>
<proteinExistence type="predicted"/>
<dbReference type="GO" id="GO:0032259">
    <property type="term" value="P:methylation"/>
    <property type="evidence" value="ECO:0007669"/>
    <property type="project" value="InterPro"/>
</dbReference>